<evidence type="ECO:0000259" key="1">
    <source>
        <dbReference type="PROSITE" id="PS50404"/>
    </source>
</evidence>
<feature type="domain" description="GST N-terminal" evidence="1">
    <location>
        <begin position="5"/>
        <end position="87"/>
    </location>
</feature>
<dbReference type="Proteomes" id="UP000192342">
    <property type="component" value="Unassembled WGS sequence"/>
</dbReference>
<dbReference type="SUPFAM" id="SSF52833">
    <property type="entry name" value="Thioredoxin-like"/>
    <property type="match status" value="1"/>
</dbReference>
<dbReference type="Gene3D" id="1.20.1050.10">
    <property type="match status" value="1"/>
</dbReference>
<dbReference type="EMBL" id="AQQV01000001">
    <property type="protein sequence ID" value="ORE89088.1"/>
    <property type="molecule type" value="Genomic_DNA"/>
</dbReference>
<sequence>MTTPATVTLYGDVYSGNCYKLILCCRALDLPFDWKRIDILRGQSRTAEFLHLNPNGRIPLLVTAQQQTLAESNAILHYLARGSALLPQDDWAHAQMLQWQFFEQYSHEPAIAVARYIQRYLGLPEAEKARHAACLPKGYAALDVMEQHLSTRDFFVAEHFSLADISLYAYTHVADEGGFSLADYPHIRAWLARVQAQPGHISMDQAAGLYEAV</sequence>
<reference evidence="3 4" key="1">
    <citation type="submission" date="2013-04" db="EMBL/GenBank/DDBJ databases">
        <title>Oceanococcus atlanticus 22II-S10r2 Genome Sequencing.</title>
        <authorList>
            <person name="Lai Q."/>
            <person name="Li G."/>
            <person name="Shao Z."/>
        </authorList>
    </citation>
    <scope>NUCLEOTIDE SEQUENCE [LARGE SCALE GENOMIC DNA]</scope>
    <source>
        <strain evidence="3 4">22II-S10r2</strain>
    </source>
</reference>
<dbReference type="Pfam" id="PF00043">
    <property type="entry name" value="GST_C"/>
    <property type="match status" value="1"/>
</dbReference>
<comment type="caution">
    <text evidence="3">The sequence shown here is derived from an EMBL/GenBank/DDBJ whole genome shotgun (WGS) entry which is preliminary data.</text>
</comment>
<dbReference type="SFLD" id="SFLDG01151">
    <property type="entry name" value="Main.2:_Nu-like"/>
    <property type="match status" value="1"/>
</dbReference>
<dbReference type="InterPro" id="IPR040079">
    <property type="entry name" value="Glutathione_S-Trfase"/>
</dbReference>
<dbReference type="PROSITE" id="PS50405">
    <property type="entry name" value="GST_CTER"/>
    <property type="match status" value="1"/>
</dbReference>
<dbReference type="Gene3D" id="3.40.30.10">
    <property type="entry name" value="Glutaredoxin"/>
    <property type="match status" value="1"/>
</dbReference>
<evidence type="ECO:0000259" key="2">
    <source>
        <dbReference type="PROSITE" id="PS50405"/>
    </source>
</evidence>
<keyword evidence="3" id="KW-0808">Transferase</keyword>
<dbReference type="InterPro" id="IPR004045">
    <property type="entry name" value="Glutathione_S-Trfase_N"/>
</dbReference>
<dbReference type="SFLD" id="SFLDG00358">
    <property type="entry name" value="Main_(cytGST)"/>
    <property type="match status" value="1"/>
</dbReference>
<evidence type="ECO:0000313" key="3">
    <source>
        <dbReference type="EMBL" id="ORE89088.1"/>
    </source>
</evidence>
<organism evidence="3 4">
    <name type="scientific">Oceanococcus atlanticus</name>
    <dbReference type="NCBI Taxonomy" id="1317117"/>
    <lineage>
        <taxon>Bacteria</taxon>
        <taxon>Pseudomonadati</taxon>
        <taxon>Pseudomonadota</taxon>
        <taxon>Gammaproteobacteria</taxon>
        <taxon>Chromatiales</taxon>
        <taxon>Oceanococcaceae</taxon>
        <taxon>Oceanococcus</taxon>
    </lineage>
</organism>
<evidence type="ECO:0000313" key="4">
    <source>
        <dbReference type="Proteomes" id="UP000192342"/>
    </source>
</evidence>
<dbReference type="SUPFAM" id="SSF47616">
    <property type="entry name" value="GST C-terminal domain-like"/>
    <property type="match status" value="1"/>
</dbReference>
<dbReference type="GO" id="GO:0016740">
    <property type="term" value="F:transferase activity"/>
    <property type="evidence" value="ECO:0007669"/>
    <property type="project" value="UniProtKB-KW"/>
</dbReference>
<protein>
    <submittedName>
        <fullName evidence="3">Glutathione S-transferase family protein</fullName>
    </submittedName>
</protein>
<feature type="domain" description="GST C-terminal" evidence="2">
    <location>
        <begin position="89"/>
        <end position="213"/>
    </location>
</feature>
<dbReference type="PANTHER" id="PTHR44051">
    <property type="entry name" value="GLUTATHIONE S-TRANSFERASE-RELATED"/>
    <property type="match status" value="1"/>
</dbReference>
<dbReference type="STRING" id="1317117.ATO7_04395"/>
<dbReference type="Pfam" id="PF13409">
    <property type="entry name" value="GST_N_2"/>
    <property type="match status" value="1"/>
</dbReference>
<keyword evidence="4" id="KW-1185">Reference proteome</keyword>
<dbReference type="PROSITE" id="PS50404">
    <property type="entry name" value="GST_NTER"/>
    <property type="match status" value="1"/>
</dbReference>
<dbReference type="AlphaFoldDB" id="A0A1Y1SHN6"/>
<dbReference type="InterPro" id="IPR004046">
    <property type="entry name" value="GST_C"/>
</dbReference>
<accession>A0A1Y1SHN6</accession>
<dbReference type="RefSeq" id="WP_083559893.1">
    <property type="nucleotide sequence ID" value="NZ_AQQV01000001.1"/>
</dbReference>
<gene>
    <name evidence="3" type="ORF">ATO7_04395</name>
</gene>
<proteinExistence type="predicted"/>
<dbReference type="OrthoDB" id="9803562at2"/>
<dbReference type="InterPro" id="IPR036282">
    <property type="entry name" value="Glutathione-S-Trfase_C_sf"/>
</dbReference>
<dbReference type="SFLD" id="SFLDS00019">
    <property type="entry name" value="Glutathione_Transferase_(cytos"/>
    <property type="match status" value="1"/>
</dbReference>
<name>A0A1Y1SHN6_9GAMM</name>
<dbReference type="InterPro" id="IPR010987">
    <property type="entry name" value="Glutathione-S-Trfase_C-like"/>
</dbReference>
<dbReference type="InterPro" id="IPR036249">
    <property type="entry name" value="Thioredoxin-like_sf"/>
</dbReference>
<dbReference type="PANTHER" id="PTHR44051:SF2">
    <property type="entry name" value="HYPOTHETICAL GLUTATHIONE S-TRANSFERASE LIKE PROTEIN"/>
    <property type="match status" value="1"/>
</dbReference>